<name>A0A919J4M4_9ACTN</name>
<evidence type="ECO:0000256" key="1">
    <source>
        <dbReference type="SAM" id="MobiDB-lite"/>
    </source>
</evidence>
<protein>
    <recommendedName>
        <fullName evidence="4">DDE superfamily endonuclease</fullName>
    </recommendedName>
</protein>
<comment type="caution">
    <text evidence="2">The sequence shown here is derived from an EMBL/GenBank/DDBJ whole genome shotgun (WGS) entry which is preliminary data.</text>
</comment>
<organism evidence="2 3">
    <name type="scientific">Paractinoplanes ferrugineus</name>
    <dbReference type="NCBI Taxonomy" id="113564"/>
    <lineage>
        <taxon>Bacteria</taxon>
        <taxon>Bacillati</taxon>
        <taxon>Actinomycetota</taxon>
        <taxon>Actinomycetes</taxon>
        <taxon>Micromonosporales</taxon>
        <taxon>Micromonosporaceae</taxon>
        <taxon>Paractinoplanes</taxon>
    </lineage>
</organism>
<dbReference type="Proteomes" id="UP000598174">
    <property type="component" value="Unassembled WGS sequence"/>
</dbReference>
<proteinExistence type="predicted"/>
<dbReference type="EMBL" id="BOMM01000050">
    <property type="protein sequence ID" value="GIE13820.1"/>
    <property type="molecule type" value="Genomic_DNA"/>
</dbReference>
<feature type="compositionally biased region" description="Basic and acidic residues" evidence="1">
    <location>
        <begin position="78"/>
        <end position="96"/>
    </location>
</feature>
<evidence type="ECO:0000313" key="2">
    <source>
        <dbReference type="EMBL" id="GIE13820.1"/>
    </source>
</evidence>
<sequence>MDDLSANKTPMIRAWAAHNKVELCLTPTSASWANPIDAQFGPLRMFTMANSNHPNHTVLARKLQKYLRWRNANARHPDVLAAQRRERARIRSERQQRWGRPRTKAA</sequence>
<accession>A0A919J4M4</accession>
<keyword evidence="3" id="KW-1185">Reference proteome</keyword>
<dbReference type="AlphaFoldDB" id="A0A919J4M4"/>
<evidence type="ECO:0000313" key="3">
    <source>
        <dbReference type="Proteomes" id="UP000598174"/>
    </source>
</evidence>
<evidence type="ECO:0008006" key="4">
    <source>
        <dbReference type="Google" id="ProtNLM"/>
    </source>
</evidence>
<gene>
    <name evidence="2" type="ORF">Afe05nite_56600</name>
</gene>
<reference evidence="2" key="1">
    <citation type="submission" date="2021-01" db="EMBL/GenBank/DDBJ databases">
        <title>Whole genome shotgun sequence of Actinoplanes ferrugineus NBRC 15555.</title>
        <authorList>
            <person name="Komaki H."/>
            <person name="Tamura T."/>
        </authorList>
    </citation>
    <scope>NUCLEOTIDE SEQUENCE</scope>
    <source>
        <strain evidence="2">NBRC 15555</strain>
    </source>
</reference>
<feature type="compositionally biased region" description="Basic residues" evidence="1">
    <location>
        <begin position="97"/>
        <end position="106"/>
    </location>
</feature>
<feature type="region of interest" description="Disordered" evidence="1">
    <location>
        <begin position="78"/>
        <end position="106"/>
    </location>
</feature>